<evidence type="ECO:0000256" key="4">
    <source>
        <dbReference type="ARBA" id="ARBA00022989"/>
    </source>
</evidence>
<proteinExistence type="predicted"/>
<accession>A0A5E4E9F7</accession>
<dbReference type="Gramene" id="VVA12364">
    <property type="protein sequence ID" value="VVA12364"/>
    <property type="gene ID" value="Prudul26B016777"/>
</dbReference>
<dbReference type="InterPro" id="IPR024788">
    <property type="entry name" value="Malectin-like_Carb-bd_dom"/>
</dbReference>
<evidence type="ECO:0000256" key="3">
    <source>
        <dbReference type="ARBA" id="ARBA00022729"/>
    </source>
</evidence>
<dbReference type="PANTHER" id="PTHR45631">
    <property type="entry name" value="OS07G0107800 PROTEIN-RELATED"/>
    <property type="match status" value="1"/>
</dbReference>
<name>A0A5E4E9F7_PRUDU</name>
<evidence type="ECO:0000256" key="7">
    <source>
        <dbReference type="SAM" id="Phobius"/>
    </source>
</evidence>
<dbReference type="AlphaFoldDB" id="A0A5E4E9F7"/>
<dbReference type="InterPro" id="IPR036426">
    <property type="entry name" value="Bulb-type_lectin_dom_sf"/>
</dbReference>
<dbReference type="InParanoid" id="A0A5E4E9F7"/>
<keyword evidence="9" id="KW-0675">Receptor</keyword>
<dbReference type="FunCoup" id="A0A5E4E9F7">
    <property type="interactions" value="114"/>
</dbReference>
<dbReference type="GO" id="GO:0016020">
    <property type="term" value="C:membrane"/>
    <property type="evidence" value="ECO:0007669"/>
    <property type="project" value="UniProtKB-SubCell"/>
</dbReference>
<dbReference type="Proteomes" id="UP000327085">
    <property type="component" value="Chromosome 2"/>
</dbReference>
<sequence>MAEVYNDGSVTIEWLNIDCGNNALRVDKNLLRWVTDNDYTQAGINKQVPQKQKLEEMNTLRSFPNKAQQNCYALPFSEETQRSFASKRWLIGLETDVDGATVWQTSTNSSSLDVERAELLNSGNLFLKDAHGRGTFGRKKGSALRALLLAALKLKLLQPFEAFPRTYGGHELPRHPAIAGVNFSSSSGGFWSCRGQLTTLAPLWIRPWVLVRAGFYYGNYDGLSKPPSFDIHINGRNWSTVNTSTVVEGPIYHEAMYVNQGAGSLNVCIVQDESGVVPFISSIEAVPISVTLYPEMETNYAYNLVSRINYGGGEVRFPGILGEEYNRVWTGGTIPPNCTEVTTLPDPLSFPENDPPISVLTDSIESMNLADPITLSIDLPQTTPQLAYLVLYFTETVTLPKPNDSRIIQIYINGQMKSTVTSEYNKCKVITVYPVTIVGPTINVTLASANGSTLPPIISAMEVFTRIEANKGDKSSSPPSSTPSHGTQGHFFYAYINSISCICLLLLFIA</sequence>
<keyword evidence="3" id="KW-0732">Signal</keyword>
<evidence type="ECO:0000256" key="1">
    <source>
        <dbReference type="ARBA" id="ARBA00004167"/>
    </source>
</evidence>
<keyword evidence="6" id="KW-1015">Disulfide bond</keyword>
<dbReference type="OMA" id="PEMETNY"/>
<dbReference type="EMBL" id="CABIKO010000005">
    <property type="protein sequence ID" value="VVA12364.1"/>
    <property type="molecule type" value="Genomic_DNA"/>
</dbReference>
<reference evidence="10" key="1">
    <citation type="journal article" date="2020" name="Plant J.">
        <title>Transposons played a major role in the diversification between the closely related almond and peach genomes: results from the almond genome sequence.</title>
        <authorList>
            <person name="Alioto T."/>
            <person name="Alexiou K.G."/>
            <person name="Bardil A."/>
            <person name="Barteri F."/>
            <person name="Castanera R."/>
            <person name="Cruz F."/>
            <person name="Dhingra A."/>
            <person name="Duval H."/>
            <person name="Fernandez I Marti A."/>
            <person name="Frias L."/>
            <person name="Galan B."/>
            <person name="Garcia J.L."/>
            <person name="Howad W."/>
            <person name="Gomez-Garrido J."/>
            <person name="Gut M."/>
            <person name="Julca I."/>
            <person name="Morata J."/>
            <person name="Puigdomenech P."/>
            <person name="Ribeca P."/>
            <person name="Rubio Cabetas M.J."/>
            <person name="Vlasova A."/>
            <person name="Wirthensohn M."/>
            <person name="Garcia-Mas J."/>
            <person name="Gabaldon T."/>
            <person name="Casacuberta J.M."/>
            <person name="Arus P."/>
        </authorList>
    </citation>
    <scope>NUCLEOTIDE SEQUENCE [LARGE SCALE GENOMIC DNA]</scope>
    <source>
        <strain evidence="10">cv. Texas</strain>
    </source>
</reference>
<feature type="domain" description="Malectin-like" evidence="8">
    <location>
        <begin position="17"/>
        <end position="80"/>
    </location>
</feature>
<evidence type="ECO:0000256" key="6">
    <source>
        <dbReference type="ARBA" id="ARBA00023157"/>
    </source>
</evidence>
<dbReference type="PANTHER" id="PTHR45631:SF44">
    <property type="entry name" value="CARBOHYDRATE-BINDING PROTEIN OF THE ER PROTEIN"/>
    <property type="match status" value="1"/>
</dbReference>
<keyword evidence="4 7" id="KW-1133">Transmembrane helix</keyword>
<evidence type="ECO:0000313" key="10">
    <source>
        <dbReference type="Proteomes" id="UP000327085"/>
    </source>
</evidence>
<feature type="transmembrane region" description="Helical" evidence="7">
    <location>
        <begin position="491"/>
        <end position="509"/>
    </location>
</feature>
<keyword evidence="2 7" id="KW-0812">Transmembrane</keyword>
<evidence type="ECO:0000256" key="2">
    <source>
        <dbReference type="ARBA" id="ARBA00022692"/>
    </source>
</evidence>
<dbReference type="SUPFAM" id="SSF51110">
    <property type="entry name" value="alpha-D-mannose-specific plant lectins"/>
    <property type="match status" value="1"/>
</dbReference>
<evidence type="ECO:0000256" key="5">
    <source>
        <dbReference type="ARBA" id="ARBA00023136"/>
    </source>
</evidence>
<evidence type="ECO:0000259" key="8">
    <source>
        <dbReference type="Pfam" id="PF12819"/>
    </source>
</evidence>
<evidence type="ECO:0000313" key="9">
    <source>
        <dbReference type="EMBL" id="VVA12364.1"/>
    </source>
</evidence>
<keyword evidence="5 7" id="KW-0472">Membrane</keyword>
<dbReference type="Pfam" id="PF12819">
    <property type="entry name" value="Malectin_like"/>
    <property type="match status" value="2"/>
</dbReference>
<organism evidence="9 10">
    <name type="scientific">Prunus dulcis</name>
    <name type="common">Almond</name>
    <name type="synonym">Amygdalus dulcis</name>
    <dbReference type="NCBI Taxonomy" id="3755"/>
    <lineage>
        <taxon>Eukaryota</taxon>
        <taxon>Viridiplantae</taxon>
        <taxon>Streptophyta</taxon>
        <taxon>Embryophyta</taxon>
        <taxon>Tracheophyta</taxon>
        <taxon>Spermatophyta</taxon>
        <taxon>Magnoliopsida</taxon>
        <taxon>eudicotyledons</taxon>
        <taxon>Gunneridae</taxon>
        <taxon>Pentapetalae</taxon>
        <taxon>rosids</taxon>
        <taxon>fabids</taxon>
        <taxon>Rosales</taxon>
        <taxon>Rosaceae</taxon>
        <taxon>Amygdaloideae</taxon>
        <taxon>Amygdaleae</taxon>
        <taxon>Prunus</taxon>
    </lineage>
</organism>
<feature type="domain" description="Malectin-like" evidence="8">
    <location>
        <begin position="210"/>
        <end position="465"/>
    </location>
</feature>
<gene>
    <name evidence="9" type="ORF">ALMOND_2B016777</name>
</gene>
<protein>
    <submittedName>
        <fullName evidence="9">PREDICTED: probable LRR receptor</fullName>
    </submittedName>
</protein>
<comment type="subcellular location">
    <subcellularLocation>
        <location evidence="1">Membrane</location>
        <topology evidence="1">Single-pass membrane protein</topology>
    </subcellularLocation>
</comment>